<proteinExistence type="predicted"/>
<dbReference type="EMBL" id="JAPEUX010000006">
    <property type="protein sequence ID" value="KAJ4349392.1"/>
    <property type="molecule type" value="Genomic_DNA"/>
</dbReference>
<protein>
    <recommendedName>
        <fullName evidence="4">GH16 domain-containing protein</fullName>
    </recommendedName>
</protein>
<dbReference type="SUPFAM" id="SSF49899">
    <property type="entry name" value="Concanavalin A-like lectins/glucanases"/>
    <property type="match status" value="1"/>
</dbReference>
<accession>A0A9W8XFY9</accession>
<dbReference type="AlphaFoldDB" id="A0A9W8XFY9"/>
<dbReference type="PANTHER" id="PTHR10963">
    <property type="entry name" value="GLYCOSYL HYDROLASE-RELATED"/>
    <property type="match status" value="1"/>
</dbReference>
<gene>
    <name evidence="2" type="ORF">N0V89_008007</name>
</gene>
<feature type="chain" id="PRO_5040917916" description="GH16 domain-containing protein" evidence="1">
    <location>
        <begin position="19"/>
        <end position="318"/>
    </location>
</feature>
<evidence type="ECO:0000313" key="3">
    <source>
        <dbReference type="Proteomes" id="UP001140513"/>
    </source>
</evidence>
<name>A0A9W8XFY9_9PLEO</name>
<sequence>MHTSTLFTSLALASSALAGYEVKWDYSGPSFFDNFDFINEPDTSFTQGFAQYVSQDEATSMGLAGILDNKAHIGVDMNNTYDLGSTGRKSVRLHSHETFDQGLLVADFAHVPVAGCGQWPAFWVYRGEQAQGYSEIDILENVDKSTANTHSFYTSEECSVNFDVGSPLKTDNCHYDPQASGKQGCSFSAEEGTFNQAFNDNYQIIALQVETDTMKIWHFGKNEIPADLSAGTPDPSTWKTPTVSLSPKSCDFQKAFSQFKIIINITFCGSWAGGASDWDAQCAAETGTDCNTWVANNPDDFKDTFFEFNSVKLYQQAA</sequence>
<reference evidence="2" key="1">
    <citation type="submission" date="2022-10" db="EMBL/GenBank/DDBJ databases">
        <title>Tapping the CABI collections for fungal endophytes: first genome assemblies for Collariella, Neodidymelliopsis, Ascochyta clinopodiicola, Didymella pomorum, Didymosphaeria variabile, Neocosmospora piperis and Neocucurbitaria cava.</title>
        <authorList>
            <person name="Hill R."/>
        </authorList>
    </citation>
    <scope>NUCLEOTIDE SEQUENCE</scope>
    <source>
        <strain evidence="2">IMI 356815</strain>
    </source>
</reference>
<dbReference type="PANTHER" id="PTHR10963:SF24">
    <property type="entry name" value="GLYCOSIDASE C21B10.07-RELATED"/>
    <property type="match status" value="1"/>
</dbReference>
<dbReference type="GO" id="GO:0009251">
    <property type="term" value="P:glucan catabolic process"/>
    <property type="evidence" value="ECO:0007669"/>
    <property type="project" value="TreeGrafter"/>
</dbReference>
<dbReference type="GeneID" id="80911537"/>
<dbReference type="InterPro" id="IPR013320">
    <property type="entry name" value="ConA-like_dom_sf"/>
</dbReference>
<dbReference type="Pfam" id="PF26113">
    <property type="entry name" value="GH16_XgeA"/>
    <property type="match status" value="1"/>
</dbReference>
<dbReference type="OrthoDB" id="192832at2759"/>
<evidence type="ECO:0000313" key="2">
    <source>
        <dbReference type="EMBL" id="KAJ4349392.1"/>
    </source>
</evidence>
<feature type="signal peptide" evidence="1">
    <location>
        <begin position="1"/>
        <end position="18"/>
    </location>
</feature>
<evidence type="ECO:0008006" key="4">
    <source>
        <dbReference type="Google" id="ProtNLM"/>
    </source>
</evidence>
<evidence type="ECO:0000256" key="1">
    <source>
        <dbReference type="SAM" id="SignalP"/>
    </source>
</evidence>
<keyword evidence="1" id="KW-0732">Signal</keyword>
<keyword evidence="3" id="KW-1185">Reference proteome</keyword>
<comment type="caution">
    <text evidence="2">The sequence shown here is derived from an EMBL/GenBank/DDBJ whole genome shotgun (WGS) entry which is preliminary data.</text>
</comment>
<dbReference type="InterPro" id="IPR050546">
    <property type="entry name" value="Glycosyl_Hydrlase_16"/>
</dbReference>
<dbReference type="Proteomes" id="UP001140513">
    <property type="component" value="Unassembled WGS sequence"/>
</dbReference>
<organism evidence="2 3">
    <name type="scientific">Didymosphaeria variabile</name>
    <dbReference type="NCBI Taxonomy" id="1932322"/>
    <lineage>
        <taxon>Eukaryota</taxon>
        <taxon>Fungi</taxon>
        <taxon>Dikarya</taxon>
        <taxon>Ascomycota</taxon>
        <taxon>Pezizomycotina</taxon>
        <taxon>Dothideomycetes</taxon>
        <taxon>Pleosporomycetidae</taxon>
        <taxon>Pleosporales</taxon>
        <taxon>Massarineae</taxon>
        <taxon>Didymosphaeriaceae</taxon>
        <taxon>Didymosphaeria</taxon>
    </lineage>
</organism>
<dbReference type="Gene3D" id="2.60.120.200">
    <property type="match status" value="1"/>
</dbReference>
<dbReference type="RefSeq" id="XP_056068322.1">
    <property type="nucleotide sequence ID" value="XM_056216766.1"/>
</dbReference>